<name>A0A6J5GJ97_9BURK</name>
<keyword evidence="2" id="KW-1185">Reference proteome</keyword>
<gene>
    <name evidence="1" type="ORF">LMG27177_04398</name>
</gene>
<dbReference type="AlphaFoldDB" id="A0A6J5GJ97"/>
<dbReference type="Proteomes" id="UP000494252">
    <property type="component" value="Unassembled WGS sequence"/>
</dbReference>
<sequence length="86" mass="9203">MPTLPASNRPAVPELHVFEQEGGWHWGITVPRVAGSGFKLIAFSESSFSLEAAARADGSHALAHLADKAHATDLPLTPLVTDFQQE</sequence>
<evidence type="ECO:0000313" key="2">
    <source>
        <dbReference type="Proteomes" id="UP000494252"/>
    </source>
</evidence>
<accession>A0A6J5GJ97</accession>
<proteinExistence type="predicted"/>
<dbReference type="EMBL" id="CADIKI010000013">
    <property type="protein sequence ID" value="CAB3798146.1"/>
    <property type="molecule type" value="Genomic_DNA"/>
</dbReference>
<evidence type="ECO:0000313" key="1">
    <source>
        <dbReference type="EMBL" id="CAB3798146.1"/>
    </source>
</evidence>
<reference evidence="1 2" key="1">
    <citation type="submission" date="2020-04" db="EMBL/GenBank/DDBJ databases">
        <authorList>
            <person name="De Canck E."/>
        </authorList>
    </citation>
    <scope>NUCLEOTIDE SEQUENCE [LARGE SCALE GENOMIC DNA]</scope>
    <source>
        <strain evidence="1 2">LMG 27177</strain>
    </source>
</reference>
<organism evidence="1 2">
    <name type="scientific">Paraburkholderia fynbosensis</name>
    <dbReference type="NCBI Taxonomy" id="1200993"/>
    <lineage>
        <taxon>Bacteria</taxon>
        <taxon>Pseudomonadati</taxon>
        <taxon>Pseudomonadota</taxon>
        <taxon>Betaproteobacteria</taxon>
        <taxon>Burkholderiales</taxon>
        <taxon>Burkholderiaceae</taxon>
        <taxon>Paraburkholderia</taxon>
    </lineage>
</organism>
<protein>
    <submittedName>
        <fullName evidence="1">Uncharacterized protein</fullName>
    </submittedName>
</protein>